<evidence type="ECO:0000256" key="4">
    <source>
        <dbReference type="ARBA" id="ARBA00016902"/>
    </source>
</evidence>
<dbReference type="HAMAP" id="MF_00303">
    <property type="entry name" value="Trigger_factor_Tig"/>
    <property type="match status" value="1"/>
</dbReference>
<comment type="subcellular location">
    <subcellularLocation>
        <location evidence="11">Cytoplasm</location>
    </subcellularLocation>
    <text evidence="11">About half TF is bound to the ribosome near the polypeptide exit tunnel while the other half is free in the cytoplasm.</text>
</comment>
<evidence type="ECO:0000256" key="13">
    <source>
        <dbReference type="RuleBase" id="RU003914"/>
    </source>
</evidence>
<evidence type="ECO:0000256" key="15">
    <source>
        <dbReference type="SAM" id="MobiDB-lite"/>
    </source>
</evidence>
<dbReference type="Pfam" id="PF05697">
    <property type="entry name" value="Trigger_N"/>
    <property type="match status" value="1"/>
</dbReference>
<organism evidence="17 18">
    <name type="scientific">Pseudofrankia inefficax (strain DSM 45817 / CECT 9037 / DDB 130130 / EuI1c)</name>
    <name type="common">Frankia inefficax</name>
    <dbReference type="NCBI Taxonomy" id="298654"/>
    <lineage>
        <taxon>Bacteria</taxon>
        <taxon>Bacillati</taxon>
        <taxon>Actinomycetota</taxon>
        <taxon>Actinomycetes</taxon>
        <taxon>Frankiales</taxon>
        <taxon>Frankiaceae</taxon>
        <taxon>Pseudofrankia</taxon>
    </lineage>
</organism>
<dbReference type="InterPro" id="IPR008880">
    <property type="entry name" value="Trigger_fac_C"/>
</dbReference>
<dbReference type="Proteomes" id="UP000002484">
    <property type="component" value="Chromosome"/>
</dbReference>
<dbReference type="InterPro" id="IPR005215">
    <property type="entry name" value="Trig_fac"/>
</dbReference>
<comment type="domain">
    <text evidence="11">Consists of 3 domains; the N-terminus binds the ribosome, the middle domain has PPIase activity, while the C-terminus has intrinsic chaperone activity on its own.</text>
</comment>
<feature type="region of interest" description="Disordered" evidence="15">
    <location>
        <begin position="435"/>
        <end position="472"/>
    </location>
</feature>
<dbReference type="SUPFAM" id="SSF109998">
    <property type="entry name" value="Triger factor/SurA peptide-binding domain-like"/>
    <property type="match status" value="1"/>
</dbReference>
<evidence type="ECO:0000313" key="17">
    <source>
        <dbReference type="EMBL" id="ADP80000.1"/>
    </source>
</evidence>
<dbReference type="InterPro" id="IPR037041">
    <property type="entry name" value="Trigger_fac_C_sf"/>
</dbReference>
<evidence type="ECO:0000256" key="14">
    <source>
        <dbReference type="SAM" id="Coils"/>
    </source>
</evidence>
<sequence>MKATKESLSPTRVKLTVEVPFDDLKPSLDATYKKLSRQIRVSGFRPGKVPPRILDQRLGRSTILDEALQEALPQFYSEAVEAEDVDVLSRPEVDVTEFAEGSPIVFTAEVDVRPQLALPEADSVKITVDKIEVTDEQIDTQLGSMRERFAVLTPVERPVATGDYVSLDLSATVDGEPVEDATATGMSYEVGSGNLIEGIDEALIGASEGDSRTFDTELLAGDRQGQTAQVTAVVRGVKEKELPALDDDFATTASEFDTLDELKADLRQRLEQTRKYEQVNQAREKLLEQLIESVDVPVPDSVLESEIEAREHRLGHDLERYGVDRETYLKTLEQEPEEFDAQVRESATKAIKSQFILDTVVRAESVGIDQGELMEQIVMLAQRSGVAPEQYAQQLAGGNGAGLTALMSDIMRNKALLHLLRQATVVDDDDNAVTLELPERPDPADLEAFEDDGHDHDHDHDHEGHDHEGHDH</sequence>
<comment type="function">
    <text evidence="11">Involved in protein export. Acts as a chaperone by maintaining the newly synthesized protein in an open conformation. Functions as a peptidyl-prolyl cis-trans isomerase.</text>
</comment>
<evidence type="ECO:0000256" key="12">
    <source>
        <dbReference type="PROSITE-ProRule" id="PRU00277"/>
    </source>
</evidence>
<dbReference type="Gene3D" id="3.30.70.1050">
    <property type="entry name" value="Trigger factor ribosome-binding domain"/>
    <property type="match status" value="1"/>
</dbReference>
<keyword evidence="8 11" id="KW-0413">Isomerase</keyword>
<dbReference type="InterPro" id="IPR001179">
    <property type="entry name" value="PPIase_FKBP_dom"/>
</dbReference>
<gene>
    <name evidence="11" type="primary">tig</name>
    <name evidence="17" type="ordered locus">FraEuI1c_1950</name>
</gene>
<keyword evidence="5 11" id="KW-0132">Cell division</keyword>
<dbReference type="FunCoup" id="E3ITV3">
    <property type="interactions" value="273"/>
</dbReference>
<keyword evidence="18" id="KW-1185">Reference proteome</keyword>
<dbReference type="GO" id="GO:0044183">
    <property type="term" value="F:protein folding chaperone"/>
    <property type="evidence" value="ECO:0007669"/>
    <property type="project" value="TreeGrafter"/>
</dbReference>
<evidence type="ECO:0000256" key="2">
    <source>
        <dbReference type="ARBA" id="ARBA00005464"/>
    </source>
</evidence>
<dbReference type="RefSeq" id="WP_013423119.1">
    <property type="nucleotide sequence ID" value="NC_014666.1"/>
</dbReference>
<dbReference type="PANTHER" id="PTHR30560:SF3">
    <property type="entry name" value="TRIGGER FACTOR-LIKE PROTEIN TIG, CHLOROPLASTIC"/>
    <property type="match status" value="1"/>
</dbReference>
<dbReference type="InterPro" id="IPR036611">
    <property type="entry name" value="Trigger_fac_ribosome-bd_sf"/>
</dbReference>
<dbReference type="GO" id="GO:0043335">
    <property type="term" value="P:protein unfolding"/>
    <property type="evidence" value="ECO:0007669"/>
    <property type="project" value="TreeGrafter"/>
</dbReference>
<dbReference type="EMBL" id="CP002299">
    <property type="protein sequence ID" value="ADP80000.1"/>
    <property type="molecule type" value="Genomic_DNA"/>
</dbReference>
<comment type="catalytic activity">
    <reaction evidence="1 11 12">
        <text>[protein]-peptidylproline (omega=180) = [protein]-peptidylproline (omega=0)</text>
        <dbReference type="Rhea" id="RHEA:16237"/>
        <dbReference type="Rhea" id="RHEA-COMP:10747"/>
        <dbReference type="Rhea" id="RHEA-COMP:10748"/>
        <dbReference type="ChEBI" id="CHEBI:83833"/>
        <dbReference type="ChEBI" id="CHEBI:83834"/>
        <dbReference type="EC" id="5.2.1.8"/>
    </reaction>
</comment>
<dbReference type="OrthoDB" id="9767721at2"/>
<dbReference type="eggNOG" id="COG0544">
    <property type="taxonomic scope" value="Bacteria"/>
</dbReference>
<dbReference type="Pfam" id="PF05698">
    <property type="entry name" value="Trigger_C"/>
    <property type="match status" value="1"/>
</dbReference>
<evidence type="ECO:0000259" key="16">
    <source>
        <dbReference type="PROSITE" id="PS50059"/>
    </source>
</evidence>
<evidence type="ECO:0000313" key="18">
    <source>
        <dbReference type="Proteomes" id="UP000002484"/>
    </source>
</evidence>
<dbReference type="GO" id="GO:0005737">
    <property type="term" value="C:cytoplasm"/>
    <property type="evidence" value="ECO:0007669"/>
    <property type="project" value="UniProtKB-SubCell"/>
</dbReference>
<dbReference type="InterPro" id="IPR046357">
    <property type="entry name" value="PPIase_dom_sf"/>
</dbReference>
<dbReference type="Pfam" id="PF00254">
    <property type="entry name" value="FKBP_C"/>
    <property type="match status" value="1"/>
</dbReference>
<dbReference type="InParanoid" id="E3ITV3"/>
<keyword evidence="14" id="KW-0175">Coiled coil</keyword>
<dbReference type="STRING" id="298654.FraEuI1c_1950"/>
<evidence type="ECO:0000256" key="9">
    <source>
        <dbReference type="ARBA" id="ARBA00023306"/>
    </source>
</evidence>
<proteinExistence type="inferred from homology"/>
<name>E3ITV3_PSEI1</name>
<dbReference type="GO" id="GO:0003755">
    <property type="term" value="F:peptidyl-prolyl cis-trans isomerase activity"/>
    <property type="evidence" value="ECO:0007669"/>
    <property type="project" value="UniProtKB-UniRule"/>
</dbReference>
<dbReference type="PROSITE" id="PS50059">
    <property type="entry name" value="FKBP_PPIASE"/>
    <property type="match status" value="1"/>
</dbReference>
<evidence type="ECO:0000256" key="8">
    <source>
        <dbReference type="ARBA" id="ARBA00023235"/>
    </source>
</evidence>
<dbReference type="AlphaFoldDB" id="E3ITV3"/>
<dbReference type="GO" id="GO:0051083">
    <property type="term" value="P:'de novo' cotranslational protein folding"/>
    <property type="evidence" value="ECO:0007669"/>
    <property type="project" value="TreeGrafter"/>
</dbReference>
<feature type="coiled-coil region" evidence="14">
    <location>
        <begin position="259"/>
        <end position="289"/>
    </location>
</feature>
<evidence type="ECO:0000256" key="7">
    <source>
        <dbReference type="ARBA" id="ARBA00023186"/>
    </source>
</evidence>
<dbReference type="InterPro" id="IPR008881">
    <property type="entry name" value="Trigger_fac_ribosome-bd_bac"/>
</dbReference>
<dbReference type="SUPFAM" id="SSF54534">
    <property type="entry name" value="FKBP-like"/>
    <property type="match status" value="1"/>
</dbReference>
<reference evidence="17 18" key="1">
    <citation type="submission" date="2010-10" db="EMBL/GenBank/DDBJ databases">
        <title>Complete sequence of Frankia sp. EuI1c.</title>
        <authorList>
            <consortium name="US DOE Joint Genome Institute"/>
            <person name="Lucas S."/>
            <person name="Copeland A."/>
            <person name="Lapidus A."/>
            <person name="Cheng J.-F."/>
            <person name="Bruce D."/>
            <person name="Goodwin L."/>
            <person name="Pitluck S."/>
            <person name="Chertkov O."/>
            <person name="Detter J.C."/>
            <person name="Han C."/>
            <person name="Tapia R."/>
            <person name="Land M."/>
            <person name="Hauser L."/>
            <person name="Jeffries C."/>
            <person name="Kyrpides N."/>
            <person name="Ivanova N."/>
            <person name="Mikhailova N."/>
            <person name="Beauchemin N."/>
            <person name="Sen A."/>
            <person name="Sur S.A."/>
            <person name="Gtari M."/>
            <person name="Wall L."/>
            <person name="Tisa L."/>
            <person name="Woyke T."/>
        </authorList>
    </citation>
    <scope>NUCLEOTIDE SEQUENCE [LARGE SCALE GENOMIC DNA]</scope>
    <source>
        <strain evidence="18">DSM 45817 / CECT 9037 / EuI1c</strain>
    </source>
</reference>
<dbReference type="Gene3D" id="3.10.50.40">
    <property type="match status" value="1"/>
</dbReference>
<dbReference type="Gene3D" id="1.10.3120.10">
    <property type="entry name" value="Trigger factor, C-terminal domain"/>
    <property type="match status" value="1"/>
</dbReference>
<dbReference type="EC" id="5.2.1.8" evidence="3 11"/>
<feature type="domain" description="PPIase FKBP-type" evidence="16">
    <location>
        <begin position="162"/>
        <end position="214"/>
    </location>
</feature>
<evidence type="ECO:0000256" key="5">
    <source>
        <dbReference type="ARBA" id="ARBA00022618"/>
    </source>
</evidence>
<keyword evidence="7 11" id="KW-0143">Chaperone</keyword>
<feature type="compositionally biased region" description="Basic and acidic residues" evidence="15">
    <location>
        <begin position="451"/>
        <end position="472"/>
    </location>
</feature>
<dbReference type="NCBIfam" id="TIGR00115">
    <property type="entry name" value="tig"/>
    <property type="match status" value="1"/>
</dbReference>
<dbReference type="KEGG" id="fri:FraEuI1c_1950"/>
<dbReference type="GO" id="GO:0043022">
    <property type="term" value="F:ribosome binding"/>
    <property type="evidence" value="ECO:0007669"/>
    <property type="project" value="TreeGrafter"/>
</dbReference>
<evidence type="ECO:0000256" key="3">
    <source>
        <dbReference type="ARBA" id="ARBA00013194"/>
    </source>
</evidence>
<comment type="similarity">
    <text evidence="2 11 13">Belongs to the FKBP-type PPIase family. Tig subfamily.</text>
</comment>
<dbReference type="HOGENOM" id="CLU_033058_3_0_11"/>
<dbReference type="GO" id="GO:0015031">
    <property type="term" value="P:protein transport"/>
    <property type="evidence" value="ECO:0007669"/>
    <property type="project" value="UniProtKB-UniRule"/>
</dbReference>
<evidence type="ECO:0000256" key="11">
    <source>
        <dbReference type="HAMAP-Rule" id="MF_00303"/>
    </source>
</evidence>
<dbReference type="InterPro" id="IPR027304">
    <property type="entry name" value="Trigger_fact/SurA_dom_sf"/>
</dbReference>
<protein>
    <recommendedName>
        <fullName evidence="4 11">Trigger factor</fullName>
        <shortName evidence="11">TF</shortName>
        <ecNumber evidence="3 11">5.2.1.8</ecNumber>
    </recommendedName>
    <alternativeName>
        <fullName evidence="10 11">PPIase</fullName>
    </alternativeName>
</protein>
<dbReference type="SUPFAM" id="SSF102735">
    <property type="entry name" value="Trigger factor ribosome-binding domain"/>
    <property type="match status" value="1"/>
</dbReference>
<keyword evidence="6 11" id="KW-0697">Rotamase</keyword>
<dbReference type="PANTHER" id="PTHR30560">
    <property type="entry name" value="TRIGGER FACTOR CHAPERONE AND PEPTIDYL-PROLYL CIS/TRANS ISOMERASE"/>
    <property type="match status" value="1"/>
</dbReference>
<accession>E3ITV3</accession>
<dbReference type="GO" id="GO:0051301">
    <property type="term" value="P:cell division"/>
    <property type="evidence" value="ECO:0007669"/>
    <property type="project" value="UniProtKB-KW"/>
</dbReference>
<dbReference type="PIRSF" id="PIRSF003095">
    <property type="entry name" value="Trigger_factor"/>
    <property type="match status" value="1"/>
</dbReference>
<evidence type="ECO:0000256" key="10">
    <source>
        <dbReference type="ARBA" id="ARBA00029986"/>
    </source>
</evidence>
<evidence type="ECO:0000256" key="1">
    <source>
        <dbReference type="ARBA" id="ARBA00000971"/>
    </source>
</evidence>
<evidence type="ECO:0000256" key="6">
    <source>
        <dbReference type="ARBA" id="ARBA00023110"/>
    </source>
</evidence>
<keyword evidence="11" id="KW-0963">Cytoplasm</keyword>
<keyword evidence="9 11" id="KW-0131">Cell cycle</keyword>